<dbReference type="AlphaFoldDB" id="A0A2W5T7B8"/>
<dbReference type="Pfam" id="PF09862">
    <property type="entry name" value="DUF2089"/>
    <property type="match status" value="1"/>
</dbReference>
<feature type="domain" description="DUF2089" evidence="2">
    <location>
        <begin position="16"/>
        <end position="45"/>
    </location>
</feature>
<dbReference type="InterPro" id="IPR053957">
    <property type="entry name" value="DUF2089_Zn_ribbon"/>
</dbReference>
<sequence length="131" mass="14308">MTRSSQSMTRALPSRCPLCEGRVHVEKIRCEACLCAVEGQFGLDWLGNLSPDQLSFVKVFLVSRGKIKDVEQALGISYPTVVSRLEDVVAALGASRASEPAPAAHSLDVLEELASGDIDVNEAERRLRKKR</sequence>
<comment type="caution">
    <text evidence="3">The sequence shown here is derived from an EMBL/GenBank/DDBJ whole genome shotgun (WGS) entry which is preliminary data.</text>
</comment>
<feature type="domain" description="DUF2089" evidence="1">
    <location>
        <begin position="49"/>
        <end position="94"/>
    </location>
</feature>
<organism evidence="3 4">
    <name type="scientific">Archangium gephyra</name>
    <dbReference type="NCBI Taxonomy" id="48"/>
    <lineage>
        <taxon>Bacteria</taxon>
        <taxon>Pseudomonadati</taxon>
        <taxon>Myxococcota</taxon>
        <taxon>Myxococcia</taxon>
        <taxon>Myxococcales</taxon>
        <taxon>Cystobacterineae</taxon>
        <taxon>Archangiaceae</taxon>
        <taxon>Archangium</taxon>
    </lineage>
</organism>
<evidence type="ECO:0000259" key="1">
    <source>
        <dbReference type="Pfam" id="PF09862"/>
    </source>
</evidence>
<evidence type="ECO:0008006" key="5">
    <source>
        <dbReference type="Google" id="ProtNLM"/>
    </source>
</evidence>
<dbReference type="Proteomes" id="UP000249061">
    <property type="component" value="Unassembled WGS sequence"/>
</dbReference>
<proteinExistence type="predicted"/>
<evidence type="ECO:0000313" key="4">
    <source>
        <dbReference type="Proteomes" id="UP000249061"/>
    </source>
</evidence>
<protein>
    <recommendedName>
        <fullName evidence="5">DUF2089 domain-containing protein</fullName>
    </recommendedName>
</protein>
<name>A0A2W5T7B8_9BACT</name>
<gene>
    <name evidence="3" type="ORF">DI536_17585</name>
</gene>
<evidence type="ECO:0000313" key="3">
    <source>
        <dbReference type="EMBL" id="PZR11439.1"/>
    </source>
</evidence>
<dbReference type="InterPro" id="IPR018658">
    <property type="entry name" value="DUF2089"/>
</dbReference>
<reference evidence="3 4" key="1">
    <citation type="submission" date="2017-08" db="EMBL/GenBank/DDBJ databases">
        <title>Infants hospitalized years apart are colonized by the same room-sourced microbial strains.</title>
        <authorList>
            <person name="Brooks B."/>
            <person name="Olm M.R."/>
            <person name="Firek B.A."/>
            <person name="Baker R."/>
            <person name="Thomas B.C."/>
            <person name="Morowitz M.J."/>
            <person name="Banfield J.F."/>
        </authorList>
    </citation>
    <scope>NUCLEOTIDE SEQUENCE [LARGE SCALE GENOMIC DNA]</scope>
    <source>
        <strain evidence="3">S2_003_000_R2_14</strain>
    </source>
</reference>
<dbReference type="EMBL" id="QFQP01000014">
    <property type="protein sequence ID" value="PZR11439.1"/>
    <property type="molecule type" value="Genomic_DNA"/>
</dbReference>
<evidence type="ECO:0000259" key="2">
    <source>
        <dbReference type="Pfam" id="PF22747"/>
    </source>
</evidence>
<dbReference type="Pfam" id="PF22747">
    <property type="entry name" value="Zn_ribbon_DUF2089"/>
    <property type="match status" value="1"/>
</dbReference>
<accession>A0A2W5T7B8</accession>